<protein>
    <submittedName>
        <fullName evidence="1">Uncharacterized protein</fullName>
    </submittedName>
</protein>
<evidence type="ECO:0000313" key="2">
    <source>
        <dbReference type="Proteomes" id="UP000499080"/>
    </source>
</evidence>
<evidence type="ECO:0000313" key="1">
    <source>
        <dbReference type="EMBL" id="GBL85805.1"/>
    </source>
</evidence>
<keyword evidence="2" id="KW-1185">Reference proteome</keyword>
<comment type="caution">
    <text evidence="1">The sequence shown here is derived from an EMBL/GenBank/DDBJ whole genome shotgun (WGS) entry which is preliminary data.</text>
</comment>
<proteinExistence type="predicted"/>
<organism evidence="1 2">
    <name type="scientific">Araneus ventricosus</name>
    <name type="common">Orbweaver spider</name>
    <name type="synonym">Epeira ventricosa</name>
    <dbReference type="NCBI Taxonomy" id="182803"/>
    <lineage>
        <taxon>Eukaryota</taxon>
        <taxon>Metazoa</taxon>
        <taxon>Ecdysozoa</taxon>
        <taxon>Arthropoda</taxon>
        <taxon>Chelicerata</taxon>
        <taxon>Arachnida</taxon>
        <taxon>Araneae</taxon>
        <taxon>Araneomorphae</taxon>
        <taxon>Entelegynae</taxon>
        <taxon>Araneoidea</taxon>
        <taxon>Araneidae</taxon>
        <taxon>Araneus</taxon>
    </lineage>
</organism>
<name>A0A4Y2B3C0_ARAVE</name>
<gene>
    <name evidence="1" type="ORF">AVEN_63146_1</name>
</gene>
<dbReference type="EMBL" id="BGPR01000045">
    <property type="protein sequence ID" value="GBL85805.1"/>
    <property type="molecule type" value="Genomic_DNA"/>
</dbReference>
<accession>A0A4Y2B3C0</accession>
<dbReference type="OrthoDB" id="6410136at2759"/>
<reference evidence="1 2" key="1">
    <citation type="journal article" date="2019" name="Sci. Rep.">
        <title>Orb-weaving spider Araneus ventricosus genome elucidates the spidroin gene catalogue.</title>
        <authorList>
            <person name="Kono N."/>
            <person name="Nakamura H."/>
            <person name="Ohtoshi R."/>
            <person name="Moran D.A.P."/>
            <person name="Shinohara A."/>
            <person name="Yoshida Y."/>
            <person name="Fujiwara M."/>
            <person name="Mori M."/>
            <person name="Tomita M."/>
            <person name="Arakawa K."/>
        </authorList>
    </citation>
    <scope>NUCLEOTIDE SEQUENCE [LARGE SCALE GENOMIC DNA]</scope>
</reference>
<sequence>MHRFHHYLSNKILSFRPTESAPANPETKHRGSFMCCKRCASNSEHSSWELLVRSNNGLDSAHGMSSSLIEQSLKKLILSSGVSLKLGLGQKGFNSEWE</sequence>
<dbReference type="Proteomes" id="UP000499080">
    <property type="component" value="Unassembled WGS sequence"/>
</dbReference>
<dbReference type="AlphaFoldDB" id="A0A4Y2B3C0"/>